<gene>
    <name evidence="1" type="primary">Hypp2180</name>
    <name evidence="1" type="ORF">BLAG_LOCUS16534</name>
</gene>
<dbReference type="Proteomes" id="UP000838412">
    <property type="component" value="Chromosome 3"/>
</dbReference>
<organism evidence="1 2">
    <name type="scientific">Branchiostoma lanceolatum</name>
    <name type="common">Common lancelet</name>
    <name type="synonym">Amphioxus lanceolatum</name>
    <dbReference type="NCBI Taxonomy" id="7740"/>
    <lineage>
        <taxon>Eukaryota</taxon>
        <taxon>Metazoa</taxon>
        <taxon>Chordata</taxon>
        <taxon>Cephalochordata</taxon>
        <taxon>Leptocardii</taxon>
        <taxon>Amphioxiformes</taxon>
        <taxon>Branchiostomatidae</taxon>
        <taxon>Branchiostoma</taxon>
    </lineage>
</organism>
<proteinExistence type="predicted"/>
<keyword evidence="2" id="KW-1185">Reference proteome</keyword>
<evidence type="ECO:0000313" key="1">
    <source>
        <dbReference type="EMBL" id="CAH1259157.1"/>
    </source>
</evidence>
<reference evidence="1" key="1">
    <citation type="submission" date="2022-01" db="EMBL/GenBank/DDBJ databases">
        <authorList>
            <person name="Braso-Vives M."/>
        </authorList>
    </citation>
    <scope>NUCLEOTIDE SEQUENCE</scope>
</reference>
<dbReference type="EMBL" id="OV696688">
    <property type="protein sequence ID" value="CAH1259157.1"/>
    <property type="molecule type" value="Genomic_DNA"/>
</dbReference>
<sequence>MDNRESWRQLVMVRFRASLTLEVGNFFELQYRLRLRQADRKMRGRPGSTVKSLWSGVVRQGGKTEPSSRSAARVTEGRTSVSWLKVYYNTTVVLLNHLERKTFTPSVLKSAPPKARLQFYCNSNVQPRNSHEAAHCIQSPHPLHGTTSQARYPHGHLNPSYTHMNRAYSHTSLHRSSKKDPGMMDLLQDIAVPGKFLTMMMPCGRVKCPQIVASMHSYNPDEVESSDGSISFQKEHTMITNTHL</sequence>
<accession>A0A8J9ZRQ3</accession>
<protein>
    <submittedName>
        <fullName evidence="1">Hypp2180 protein</fullName>
    </submittedName>
</protein>
<dbReference type="AlphaFoldDB" id="A0A8J9ZRQ3"/>
<evidence type="ECO:0000313" key="2">
    <source>
        <dbReference type="Proteomes" id="UP000838412"/>
    </source>
</evidence>
<name>A0A8J9ZRQ3_BRALA</name>